<evidence type="ECO:0000256" key="5">
    <source>
        <dbReference type="SAM" id="MobiDB-lite"/>
    </source>
</evidence>
<evidence type="ECO:0000256" key="2">
    <source>
        <dbReference type="ARBA" id="ARBA00022630"/>
    </source>
</evidence>
<dbReference type="Gene3D" id="3.50.50.60">
    <property type="entry name" value="FAD/NAD(P)-binding domain"/>
    <property type="match status" value="2"/>
</dbReference>
<organism evidence="6 7">
    <name type="scientific">Neodothiora populina</name>
    <dbReference type="NCBI Taxonomy" id="2781224"/>
    <lineage>
        <taxon>Eukaryota</taxon>
        <taxon>Fungi</taxon>
        <taxon>Dikarya</taxon>
        <taxon>Ascomycota</taxon>
        <taxon>Pezizomycotina</taxon>
        <taxon>Dothideomycetes</taxon>
        <taxon>Dothideomycetidae</taxon>
        <taxon>Dothideales</taxon>
        <taxon>Dothioraceae</taxon>
        <taxon>Neodothiora</taxon>
    </lineage>
</organism>
<keyword evidence="4" id="KW-0560">Oxidoreductase</keyword>
<dbReference type="Proteomes" id="UP001562354">
    <property type="component" value="Unassembled WGS sequence"/>
</dbReference>
<evidence type="ECO:0000256" key="3">
    <source>
        <dbReference type="ARBA" id="ARBA00022827"/>
    </source>
</evidence>
<dbReference type="PANTHER" id="PTHR42877">
    <property type="entry name" value="L-ORNITHINE N(5)-MONOOXYGENASE-RELATED"/>
    <property type="match status" value="1"/>
</dbReference>
<comment type="similarity">
    <text evidence="1">Belongs to the FAD-binding monooxygenase family.</text>
</comment>
<dbReference type="RefSeq" id="XP_069201037.1">
    <property type="nucleotide sequence ID" value="XM_069343213.1"/>
</dbReference>
<dbReference type="InterPro" id="IPR020946">
    <property type="entry name" value="Flavin_mOase-like"/>
</dbReference>
<keyword evidence="3" id="KW-0274">FAD</keyword>
<sequence>MAPDINGLSSGTRRVDYSTPGSTGYNIPDININDPSNRKIRVLTIGAGVSGILMAYQLQKHCKNVEHVVYEKNHDIGGTWLENEYPGCACDIPSHAYTYNFALNPDWPRFFSYAPNIWEYLDKVCNVFDLRKYMTFNAEVMGCEWQDELGEWLVSLRQTSPSDGSVHEFQERCHILLHATGILNNFKWPVIPGLKDKFKGRVIHTARWPKDYTKEQWQNDRVAVIGSGASSIQTVPHMQPYTKHIDIFVRTAVWFVQIANNYGQNHAYSDEERALYRRDSAALVAHAKDIEDQVNGLWGSFYAGTEAQADGQKLFRARMAEFIKDERLLKGFTPDFGIGCRRITPGDPYMLAIQKENVDIHFTPVMQCTEDGVVGEDGAERKCDTIICATGFDVSYKPRFPIVGKGGVDLKDKWATSPAGYLGLMIPDMPNFVTFIGPTWPVENGSVMGPLGTVAEYTIQLITKLQNEPNIISLAPSQSVTDAFNDHAQEWIKHTVWKEGCRSWYKDNDTGRVNAVWPGSSLHYQHTIATPRYEDFEIVRKQNDKENMFSWLGMGWAVENREPDANKSPYLNTDVLDPKWVASYTEKDEKNGNGGGLGKEVMGNGDGRGDEGLGDEGGKVLMQAGTKQNA</sequence>
<dbReference type="PANTHER" id="PTHR42877:SF1">
    <property type="entry name" value="FAD-BINDING MONOOXYGENASE STCW"/>
    <property type="match status" value="1"/>
</dbReference>
<feature type="region of interest" description="Disordered" evidence="5">
    <location>
        <begin position="1"/>
        <end position="20"/>
    </location>
</feature>
<dbReference type="InterPro" id="IPR036188">
    <property type="entry name" value="FAD/NAD-bd_sf"/>
</dbReference>
<evidence type="ECO:0000313" key="6">
    <source>
        <dbReference type="EMBL" id="KAL1304763.1"/>
    </source>
</evidence>
<gene>
    <name evidence="6" type="ORF">AAFC00_003700</name>
</gene>
<dbReference type="GeneID" id="95977400"/>
<feature type="region of interest" description="Disordered" evidence="5">
    <location>
        <begin position="586"/>
        <end position="630"/>
    </location>
</feature>
<evidence type="ECO:0000256" key="1">
    <source>
        <dbReference type="ARBA" id="ARBA00010139"/>
    </source>
</evidence>
<keyword evidence="7" id="KW-1185">Reference proteome</keyword>
<dbReference type="InterPro" id="IPR051209">
    <property type="entry name" value="FAD-bind_Monooxygenase_sf"/>
</dbReference>
<comment type="caution">
    <text evidence="6">The sequence shown here is derived from an EMBL/GenBank/DDBJ whole genome shotgun (WGS) entry which is preliminary data.</text>
</comment>
<dbReference type="EMBL" id="JBFMKM010000008">
    <property type="protein sequence ID" value="KAL1304763.1"/>
    <property type="molecule type" value="Genomic_DNA"/>
</dbReference>
<dbReference type="Pfam" id="PF00743">
    <property type="entry name" value="FMO-like"/>
    <property type="match status" value="1"/>
</dbReference>
<accession>A0ABR3PFL8</accession>
<dbReference type="SUPFAM" id="SSF51905">
    <property type="entry name" value="FAD/NAD(P)-binding domain"/>
    <property type="match status" value="1"/>
</dbReference>
<protein>
    <recommendedName>
        <fullName evidence="8">Sterigmatocystin biosynthesis monooxygenase stcW</fullName>
    </recommendedName>
</protein>
<evidence type="ECO:0000313" key="7">
    <source>
        <dbReference type="Proteomes" id="UP001562354"/>
    </source>
</evidence>
<proteinExistence type="inferred from homology"/>
<keyword evidence="2" id="KW-0285">Flavoprotein</keyword>
<reference evidence="6 7" key="1">
    <citation type="submission" date="2024-07" db="EMBL/GenBank/DDBJ databases">
        <title>Draft sequence of the Neodothiora populina.</title>
        <authorList>
            <person name="Drown D.D."/>
            <person name="Schuette U.S."/>
            <person name="Buechlein A.B."/>
            <person name="Rusch D.R."/>
            <person name="Winton L.W."/>
            <person name="Adams G.A."/>
        </authorList>
    </citation>
    <scope>NUCLEOTIDE SEQUENCE [LARGE SCALE GENOMIC DNA]</scope>
    <source>
        <strain evidence="6 7">CPC 39397</strain>
    </source>
</reference>
<name>A0ABR3PFL8_9PEZI</name>
<evidence type="ECO:0000256" key="4">
    <source>
        <dbReference type="ARBA" id="ARBA00023002"/>
    </source>
</evidence>
<evidence type="ECO:0008006" key="8">
    <source>
        <dbReference type="Google" id="ProtNLM"/>
    </source>
</evidence>